<dbReference type="GO" id="GO:0042128">
    <property type="term" value="P:nitrate assimilation"/>
    <property type="evidence" value="ECO:0007669"/>
    <property type="project" value="UniProtKB-KW"/>
</dbReference>
<proteinExistence type="predicted"/>
<evidence type="ECO:0000313" key="9">
    <source>
        <dbReference type="Proteomes" id="UP000561011"/>
    </source>
</evidence>
<evidence type="ECO:0000256" key="4">
    <source>
        <dbReference type="ARBA" id="ARBA00023004"/>
    </source>
</evidence>
<keyword evidence="9" id="KW-1185">Reference proteome</keyword>
<evidence type="ECO:0000256" key="6">
    <source>
        <dbReference type="ARBA" id="ARBA00023063"/>
    </source>
</evidence>
<dbReference type="Gene3D" id="2.102.10.10">
    <property type="entry name" value="Rieske [2Fe-2S] iron-sulphur domain"/>
    <property type="match status" value="1"/>
</dbReference>
<evidence type="ECO:0000256" key="3">
    <source>
        <dbReference type="ARBA" id="ARBA00023002"/>
    </source>
</evidence>
<dbReference type="GO" id="GO:0016705">
    <property type="term" value="F:oxidoreductase activity, acting on paired donors, with incorporation or reduction of molecular oxygen"/>
    <property type="evidence" value="ECO:0007669"/>
    <property type="project" value="UniProtKB-ARBA"/>
</dbReference>
<organism evidence="8 9">
    <name type="scientific">Sanguibacter inulinus</name>
    <dbReference type="NCBI Taxonomy" id="60922"/>
    <lineage>
        <taxon>Bacteria</taxon>
        <taxon>Bacillati</taxon>
        <taxon>Actinomycetota</taxon>
        <taxon>Actinomycetes</taxon>
        <taxon>Micrococcales</taxon>
        <taxon>Sanguibacteraceae</taxon>
        <taxon>Sanguibacter</taxon>
    </lineage>
</organism>
<evidence type="ECO:0000256" key="1">
    <source>
        <dbReference type="ARBA" id="ARBA00022714"/>
    </source>
</evidence>
<comment type="caution">
    <text evidence="8">The sequence shown here is derived from an EMBL/GenBank/DDBJ whole genome shotgun (WGS) entry which is preliminary data.</text>
</comment>
<keyword evidence="3" id="KW-0560">Oxidoreductase</keyword>
<dbReference type="PANTHER" id="PTHR40562">
    <property type="match status" value="1"/>
</dbReference>
<dbReference type="AlphaFoldDB" id="A0A853ENB6"/>
<dbReference type="InterPro" id="IPR017881">
    <property type="entry name" value="NirD"/>
</dbReference>
<dbReference type="GO" id="GO:0051537">
    <property type="term" value="F:2 iron, 2 sulfur cluster binding"/>
    <property type="evidence" value="ECO:0007669"/>
    <property type="project" value="UniProtKB-KW"/>
</dbReference>
<dbReference type="EMBL" id="JACBYE010000001">
    <property type="protein sequence ID" value="NYS92041.1"/>
    <property type="molecule type" value="Genomic_DNA"/>
</dbReference>
<dbReference type="PANTHER" id="PTHR40562:SF1">
    <property type="entry name" value="NITRITE REDUCTASE (NADH) SMALL SUBUNIT"/>
    <property type="match status" value="1"/>
</dbReference>
<reference evidence="8 9" key="1">
    <citation type="submission" date="2020-07" db="EMBL/GenBank/DDBJ databases">
        <title>MOT database genomes.</title>
        <authorList>
            <person name="Joseph S."/>
            <person name="Aduse-Opoku J."/>
            <person name="Hashim A."/>
            <person name="Wade W."/>
            <person name="Curtis M."/>
        </authorList>
    </citation>
    <scope>NUCLEOTIDE SEQUENCE [LARGE SCALE GENOMIC DNA]</scope>
    <source>
        <strain evidence="8 9">DSM 100099</strain>
    </source>
</reference>
<dbReference type="Pfam" id="PF13806">
    <property type="entry name" value="Rieske_2"/>
    <property type="match status" value="1"/>
</dbReference>
<dbReference type="InterPro" id="IPR017941">
    <property type="entry name" value="Rieske_2Fe-2S"/>
</dbReference>
<dbReference type="Proteomes" id="UP000561011">
    <property type="component" value="Unassembled WGS sequence"/>
</dbReference>
<evidence type="ECO:0000256" key="5">
    <source>
        <dbReference type="ARBA" id="ARBA00023014"/>
    </source>
</evidence>
<dbReference type="InterPro" id="IPR036922">
    <property type="entry name" value="Rieske_2Fe-2S_sf"/>
</dbReference>
<dbReference type="GO" id="GO:0004497">
    <property type="term" value="F:monooxygenase activity"/>
    <property type="evidence" value="ECO:0007669"/>
    <property type="project" value="UniProtKB-ARBA"/>
</dbReference>
<keyword evidence="2" id="KW-0479">Metal-binding</keyword>
<evidence type="ECO:0000256" key="2">
    <source>
        <dbReference type="ARBA" id="ARBA00022723"/>
    </source>
</evidence>
<keyword evidence="5" id="KW-0411">Iron-sulfur</keyword>
<protein>
    <submittedName>
        <fullName evidence="8">Nitrite reductase small subunit NirD</fullName>
    </submittedName>
</protein>
<dbReference type="PROSITE" id="PS51300">
    <property type="entry name" value="NIRD"/>
    <property type="match status" value="1"/>
</dbReference>
<dbReference type="RefSeq" id="WP_179912031.1">
    <property type="nucleotide sequence ID" value="NZ_JACBYE010000001.1"/>
</dbReference>
<keyword evidence="6" id="KW-0534">Nitrate assimilation</keyword>
<dbReference type="NCBIfam" id="TIGR02378">
    <property type="entry name" value="nirD_assim_sml"/>
    <property type="match status" value="1"/>
</dbReference>
<keyword evidence="4" id="KW-0408">Iron</keyword>
<evidence type="ECO:0000259" key="7">
    <source>
        <dbReference type="PROSITE" id="PS51296"/>
    </source>
</evidence>
<sequence>MTETLIARPRTTRAQQWRRVCRIDDLETGWGEAAMVDGAQVALFRLADAGVYAVSHRDPATGSHVMARGITGSKTVAAGERVTIASPLHKQVYDIVTGECFTHPALHLQTYPVQVVDGYVEVALEVATAVAAEAEVRVAA</sequence>
<dbReference type="CDD" id="cd03529">
    <property type="entry name" value="Rieske_NirD"/>
    <property type="match status" value="1"/>
</dbReference>
<accession>A0A853ENB6</accession>
<keyword evidence="1" id="KW-0001">2Fe-2S</keyword>
<evidence type="ECO:0000313" key="8">
    <source>
        <dbReference type="EMBL" id="NYS92041.1"/>
    </source>
</evidence>
<dbReference type="PROSITE" id="PS51296">
    <property type="entry name" value="RIESKE"/>
    <property type="match status" value="1"/>
</dbReference>
<feature type="domain" description="Rieske" evidence="7">
    <location>
        <begin position="18"/>
        <end position="122"/>
    </location>
</feature>
<dbReference type="InterPro" id="IPR012748">
    <property type="entry name" value="Rieske-like_NirD"/>
</dbReference>
<dbReference type="SUPFAM" id="SSF50022">
    <property type="entry name" value="ISP domain"/>
    <property type="match status" value="1"/>
</dbReference>
<dbReference type="GO" id="GO:0046872">
    <property type="term" value="F:metal ion binding"/>
    <property type="evidence" value="ECO:0007669"/>
    <property type="project" value="UniProtKB-KW"/>
</dbReference>
<name>A0A853ENB6_9MICO</name>
<gene>
    <name evidence="8" type="primary">nirD</name>
    <name evidence="8" type="ORF">HZZ10_00605</name>
</gene>
<dbReference type="GO" id="GO:0008942">
    <property type="term" value="F:nitrite reductase [NAD(P)H] activity"/>
    <property type="evidence" value="ECO:0007669"/>
    <property type="project" value="InterPro"/>
</dbReference>